<evidence type="ECO:0000313" key="8">
    <source>
        <dbReference type="EMBL" id="KOS23330.1"/>
    </source>
</evidence>
<proteinExistence type="inferred from homology"/>
<dbReference type="AlphaFoldDB" id="A0A0M8NAC3"/>
<dbReference type="GO" id="GO:0000324">
    <property type="term" value="C:fungal-type vacuole"/>
    <property type="evidence" value="ECO:0007669"/>
    <property type="project" value="TreeGrafter"/>
</dbReference>
<feature type="transmembrane region" description="Helical" evidence="7">
    <location>
        <begin position="108"/>
        <end position="128"/>
    </location>
</feature>
<evidence type="ECO:0000256" key="4">
    <source>
        <dbReference type="ARBA" id="ARBA00022692"/>
    </source>
</evidence>
<feature type="transmembrane region" description="Helical" evidence="7">
    <location>
        <begin position="455"/>
        <end position="474"/>
    </location>
</feature>
<dbReference type="Pfam" id="PF00860">
    <property type="entry name" value="Xan_ur_permease"/>
    <property type="match status" value="1"/>
</dbReference>
<feature type="transmembrane region" description="Helical" evidence="7">
    <location>
        <begin position="183"/>
        <end position="200"/>
    </location>
</feature>
<keyword evidence="6 7" id="KW-0472">Membrane</keyword>
<feature type="transmembrane region" description="Helical" evidence="7">
    <location>
        <begin position="344"/>
        <end position="365"/>
    </location>
</feature>
<evidence type="ECO:0000256" key="7">
    <source>
        <dbReference type="SAM" id="Phobius"/>
    </source>
</evidence>
<feature type="transmembrane region" description="Helical" evidence="7">
    <location>
        <begin position="428"/>
        <end position="449"/>
    </location>
</feature>
<feature type="transmembrane region" description="Helical" evidence="7">
    <location>
        <begin position="207"/>
        <end position="229"/>
    </location>
</feature>
<dbReference type="InterPro" id="IPR006043">
    <property type="entry name" value="NCS2"/>
</dbReference>
<feature type="transmembrane region" description="Helical" evidence="7">
    <location>
        <begin position="486"/>
        <end position="505"/>
    </location>
</feature>
<protein>
    <submittedName>
        <fullName evidence="8">Uric acid-xanthine permease</fullName>
    </submittedName>
</protein>
<gene>
    <name evidence="8" type="ORF">ESCO_006610</name>
</gene>
<evidence type="ECO:0000256" key="6">
    <source>
        <dbReference type="ARBA" id="ARBA00023136"/>
    </source>
</evidence>
<feature type="transmembrane region" description="Helical" evidence="7">
    <location>
        <begin position="140"/>
        <end position="163"/>
    </location>
</feature>
<dbReference type="GO" id="GO:0005886">
    <property type="term" value="C:plasma membrane"/>
    <property type="evidence" value="ECO:0007669"/>
    <property type="project" value="TreeGrafter"/>
</dbReference>
<comment type="caution">
    <text evidence="8">The sequence shown here is derived from an EMBL/GenBank/DDBJ whole genome shotgun (WGS) entry which is preliminary data.</text>
</comment>
<accession>A0A0M8NAC3</accession>
<name>A0A0M8NAC3_ESCWE</name>
<keyword evidence="3" id="KW-0813">Transport</keyword>
<feature type="transmembrane region" description="Helical" evidence="7">
    <location>
        <begin position="68"/>
        <end position="88"/>
    </location>
</feature>
<sequence>MPDTIDHPGRPVPVRHRMRRLWRAFTTKQGLIGNYDYGMLFRPNIPFLSGGGKGRAGPFFGLDDRMPVLLALLLGLQHALAMLAGIIAPPIILSGAGGANLRPEEQQYLVSTALIVSGILSSIQITRFKIYKTRYHLGTGLISVVGVSFSIIPIAQGAFSQMYASGFCPSDPDGTRLACPRGYGALIGTCALCSLVEILMSFIPPRVLLRMFPPLVTGPTVMLIGLSLIEDGFKDWMGGSGPCSSASADDPASASLCPHAGAPRALPWGSPEFLGLGFSVFATIVLCERLGSPMMKSASVALGLLTGCVVAAACGYFDAAGIAAAPVASFVWRHTFPLSLHAPLVLPVLVVYVVCATEAIGDIAATCDVSMQPVDGPLYESRIQGGVLADGLGGCLSALMTLTPLSTLAQNNGVIALTRCANRSAGHACCVLLVLMGVFAKFAAALVAIPAPVLGGMTTFLFCSVSVSGLAIVARGVQPFTRRSRFILTAGLALGYGATLVPAYFSRVFPARPGSSVALLSFLDAITLIMQTGFVVCAAVCMLLNAILPEDVDEPSASFLDADAAVDAEDKDNRRGAHETALQAISHLS</sequence>
<comment type="similarity">
    <text evidence="2">Belongs to the nucleobase:cation symporter-2 (NCS2) (TC 2.A.40) family.</text>
</comment>
<feature type="transmembrane region" description="Helical" evidence="7">
    <location>
        <begin position="302"/>
        <end position="332"/>
    </location>
</feature>
<dbReference type="InterPro" id="IPR006042">
    <property type="entry name" value="Xan_ur_permease"/>
</dbReference>
<evidence type="ECO:0000256" key="3">
    <source>
        <dbReference type="ARBA" id="ARBA00022448"/>
    </source>
</evidence>
<keyword evidence="9" id="KW-1185">Reference proteome</keyword>
<dbReference type="STRING" id="150374.A0A0M8NAC3"/>
<comment type="subcellular location">
    <subcellularLocation>
        <location evidence="1">Membrane</location>
        <topology evidence="1">Multi-pass membrane protein</topology>
    </subcellularLocation>
</comment>
<dbReference type="PANTHER" id="PTHR42810:SF2">
    <property type="entry name" value="PURINE PERMEASE C1399.01C-RELATED"/>
    <property type="match status" value="1"/>
</dbReference>
<organism evidence="8 9">
    <name type="scientific">Escovopsis weberi</name>
    <dbReference type="NCBI Taxonomy" id="150374"/>
    <lineage>
        <taxon>Eukaryota</taxon>
        <taxon>Fungi</taxon>
        <taxon>Dikarya</taxon>
        <taxon>Ascomycota</taxon>
        <taxon>Pezizomycotina</taxon>
        <taxon>Sordariomycetes</taxon>
        <taxon>Hypocreomycetidae</taxon>
        <taxon>Hypocreales</taxon>
        <taxon>Hypocreaceae</taxon>
        <taxon>Escovopsis</taxon>
    </lineage>
</organism>
<keyword evidence="4 7" id="KW-0812">Transmembrane</keyword>
<dbReference type="GO" id="GO:0042907">
    <property type="term" value="F:xanthine transmembrane transporter activity"/>
    <property type="evidence" value="ECO:0007669"/>
    <property type="project" value="TreeGrafter"/>
</dbReference>
<evidence type="ECO:0000256" key="2">
    <source>
        <dbReference type="ARBA" id="ARBA00008821"/>
    </source>
</evidence>
<dbReference type="NCBIfam" id="TIGR00801">
    <property type="entry name" value="ncs2"/>
    <property type="match status" value="1"/>
</dbReference>
<dbReference type="EMBL" id="LGSR01000001">
    <property type="protein sequence ID" value="KOS23330.1"/>
    <property type="molecule type" value="Genomic_DNA"/>
</dbReference>
<dbReference type="OrthoDB" id="1641903at2759"/>
<dbReference type="PANTHER" id="PTHR42810">
    <property type="entry name" value="PURINE PERMEASE C1399.01C-RELATED"/>
    <property type="match status" value="1"/>
</dbReference>
<evidence type="ECO:0000256" key="5">
    <source>
        <dbReference type="ARBA" id="ARBA00022989"/>
    </source>
</evidence>
<evidence type="ECO:0000256" key="1">
    <source>
        <dbReference type="ARBA" id="ARBA00004141"/>
    </source>
</evidence>
<feature type="transmembrane region" description="Helical" evidence="7">
    <location>
        <begin position="273"/>
        <end position="290"/>
    </location>
</feature>
<reference evidence="8 9" key="1">
    <citation type="submission" date="2015-07" db="EMBL/GenBank/DDBJ databases">
        <title>The genome of the fungus Escovopsis weberi, a specialized disease agent of ant agriculture.</title>
        <authorList>
            <person name="de Man T.J."/>
            <person name="Stajich J.E."/>
            <person name="Kubicek C.P."/>
            <person name="Chenthamara K."/>
            <person name="Atanasova L."/>
            <person name="Druzhinina I.S."/>
            <person name="Birnbaum S."/>
            <person name="Barribeau S.M."/>
            <person name="Teiling C."/>
            <person name="Suen G."/>
            <person name="Currie C."/>
            <person name="Gerardo N.M."/>
        </authorList>
    </citation>
    <scope>NUCLEOTIDE SEQUENCE [LARGE SCALE GENOMIC DNA]</scope>
</reference>
<feature type="transmembrane region" description="Helical" evidence="7">
    <location>
        <begin position="525"/>
        <end position="548"/>
    </location>
</feature>
<keyword evidence="5 7" id="KW-1133">Transmembrane helix</keyword>
<dbReference type="Proteomes" id="UP000053831">
    <property type="component" value="Unassembled WGS sequence"/>
</dbReference>
<evidence type="ECO:0000313" key="9">
    <source>
        <dbReference type="Proteomes" id="UP000053831"/>
    </source>
</evidence>